<evidence type="ECO:0000256" key="9">
    <source>
        <dbReference type="ARBA" id="ARBA00023012"/>
    </source>
</evidence>
<dbReference type="GO" id="GO:0016301">
    <property type="term" value="F:kinase activity"/>
    <property type="evidence" value="ECO:0007669"/>
    <property type="project" value="UniProtKB-KW"/>
</dbReference>
<dbReference type="RefSeq" id="WP_189348423.1">
    <property type="nucleotide sequence ID" value="NZ_BMXK01000001.1"/>
</dbReference>
<evidence type="ECO:0000256" key="4">
    <source>
        <dbReference type="ARBA" id="ARBA00022553"/>
    </source>
</evidence>
<keyword evidence="7 13" id="KW-0418">Kinase</keyword>
<keyword evidence="10 11" id="KW-0472">Membrane</keyword>
<dbReference type="SMART" id="SM00387">
    <property type="entry name" value="HATPase_c"/>
    <property type="match status" value="1"/>
</dbReference>
<comment type="subcellular location">
    <subcellularLocation>
        <location evidence="2">Cell membrane</location>
    </subcellularLocation>
</comment>
<keyword evidence="9" id="KW-0902">Two-component regulatory system</keyword>
<dbReference type="InterPro" id="IPR004358">
    <property type="entry name" value="Sig_transdc_His_kin-like_C"/>
</dbReference>
<evidence type="ECO:0000256" key="8">
    <source>
        <dbReference type="ARBA" id="ARBA00022989"/>
    </source>
</evidence>
<reference evidence="14" key="1">
    <citation type="journal article" date="2019" name="Int. J. Syst. Evol. Microbiol.">
        <title>The Global Catalogue of Microorganisms (GCM) 10K type strain sequencing project: providing services to taxonomists for standard genome sequencing and annotation.</title>
        <authorList>
            <consortium name="The Broad Institute Genomics Platform"/>
            <consortium name="The Broad Institute Genome Sequencing Center for Infectious Disease"/>
            <person name="Wu L."/>
            <person name="Ma J."/>
        </authorList>
    </citation>
    <scope>NUCLEOTIDE SEQUENCE [LARGE SCALE GENOMIC DNA]</scope>
    <source>
        <strain evidence="14">KCTC 19466</strain>
    </source>
</reference>
<dbReference type="SUPFAM" id="SSF47384">
    <property type="entry name" value="Homodimeric domain of signal transducing histidine kinase"/>
    <property type="match status" value="1"/>
</dbReference>
<dbReference type="EMBL" id="BMXK01000001">
    <property type="protein sequence ID" value="GHD00620.1"/>
    <property type="molecule type" value="Genomic_DNA"/>
</dbReference>
<dbReference type="Gene3D" id="3.30.565.10">
    <property type="entry name" value="Histidine kinase-like ATPase, C-terminal domain"/>
    <property type="match status" value="1"/>
</dbReference>
<dbReference type="Pfam" id="PF02518">
    <property type="entry name" value="HATPase_c"/>
    <property type="match status" value="1"/>
</dbReference>
<comment type="caution">
    <text evidence="13">The sequence shown here is derived from an EMBL/GenBank/DDBJ whole genome shotgun (WGS) entry which is preliminary data.</text>
</comment>
<keyword evidence="4" id="KW-0597">Phosphoprotein</keyword>
<comment type="catalytic activity">
    <reaction evidence="1">
        <text>ATP + protein L-histidine = ADP + protein N-phospho-L-histidine.</text>
        <dbReference type="EC" id="2.7.13.3"/>
    </reaction>
</comment>
<evidence type="ECO:0000256" key="5">
    <source>
        <dbReference type="ARBA" id="ARBA00022679"/>
    </source>
</evidence>
<dbReference type="Gene3D" id="1.10.287.130">
    <property type="match status" value="1"/>
</dbReference>
<dbReference type="InterPro" id="IPR003594">
    <property type="entry name" value="HATPase_dom"/>
</dbReference>
<dbReference type="CDD" id="cd00075">
    <property type="entry name" value="HATPase"/>
    <property type="match status" value="1"/>
</dbReference>
<dbReference type="InterPro" id="IPR003661">
    <property type="entry name" value="HisK_dim/P_dom"/>
</dbReference>
<dbReference type="PROSITE" id="PS50109">
    <property type="entry name" value="HIS_KIN"/>
    <property type="match status" value="1"/>
</dbReference>
<keyword evidence="8 11" id="KW-1133">Transmembrane helix</keyword>
<feature type="transmembrane region" description="Helical" evidence="11">
    <location>
        <begin position="155"/>
        <end position="178"/>
    </location>
</feature>
<dbReference type="CDD" id="cd00082">
    <property type="entry name" value="HisKA"/>
    <property type="match status" value="1"/>
</dbReference>
<evidence type="ECO:0000256" key="10">
    <source>
        <dbReference type="ARBA" id="ARBA00023136"/>
    </source>
</evidence>
<dbReference type="InterPro" id="IPR050428">
    <property type="entry name" value="TCS_sensor_his_kinase"/>
</dbReference>
<evidence type="ECO:0000313" key="14">
    <source>
        <dbReference type="Proteomes" id="UP000642819"/>
    </source>
</evidence>
<dbReference type="SUPFAM" id="SSF55874">
    <property type="entry name" value="ATPase domain of HSP90 chaperone/DNA topoisomerase II/histidine kinase"/>
    <property type="match status" value="1"/>
</dbReference>
<evidence type="ECO:0000256" key="2">
    <source>
        <dbReference type="ARBA" id="ARBA00004236"/>
    </source>
</evidence>
<protein>
    <recommendedName>
        <fullName evidence="3">histidine kinase</fullName>
        <ecNumber evidence="3">2.7.13.3</ecNumber>
    </recommendedName>
</protein>
<dbReference type="Gene3D" id="6.10.340.10">
    <property type="match status" value="1"/>
</dbReference>
<dbReference type="PRINTS" id="PR00344">
    <property type="entry name" value="BCTRLSENSOR"/>
</dbReference>
<feature type="domain" description="Histidine kinase" evidence="12">
    <location>
        <begin position="256"/>
        <end position="489"/>
    </location>
</feature>
<name>A0ABQ3GBJ6_9MICC</name>
<dbReference type="EC" id="2.7.13.3" evidence="3"/>
<dbReference type="InterPro" id="IPR036097">
    <property type="entry name" value="HisK_dim/P_sf"/>
</dbReference>
<evidence type="ECO:0000313" key="13">
    <source>
        <dbReference type="EMBL" id="GHD00620.1"/>
    </source>
</evidence>
<keyword evidence="5" id="KW-0808">Transferase</keyword>
<evidence type="ECO:0000256" key="11">
    <source>
        <dbReference type="SAM" id="Phobius"/>
    </source>
</evidence>
<evidence type="ECO:0000256" key="3">
    <source>
        <dbReference type="ARBA" id="ARBA00012438"/>
    </source>
</evidence>
<dbReference type="Pfam" id="PF00512">
    <property type="entry name" value="HisKA"/>
    <property type="match status" value="1"/>
</dbReference>
<evidence type="ECO:0000256" key="6">
    <source>
        <dbReference type="ARBA" id="ARBA00022692"/>
    </source>
</evidence>
<evidence type="ECO:0000259" key="12">
    <source>
        <dbReference type="PROSITE" id="PS50109"/>
    </source>
</evidence>
<dbReference type="InterPro" id="IPR036890">
    <property type="entry name" value="HATPase_C_sf"/>
</dbReference>
<gene>
    <name evidence="13" type="ORF">GCM10008096_04140</name>
</gene>
<dbReference type="PANTHER" id="PTHR45436:SF5">
    <property type="entry name" value="SENSOR HISTIDINE KINASE TRCS"/>
    <property type="match status" value="1"/>
</dbReference>
<sequence>MSLRTRMLLALVAMLALICLVIGLITQTVMRSQLYGQLDSELANATQRGQDFQRSAPNNNPLSAPGQASGTLSFLVVDDRLGVGGILDSTTGKHHTVSLLSPQDTQALLNTPLGRRPQSLELSIGDYRVSAARLDDSVLITGLPEDRTQTTLHQLTLTIVVVSLVGLAATALIGSIIVRRSLKPLERVSAVATHVSNLELDAGRVQVAERVAPNDAVPGTEAGNVGHALNGLLDNVTSALDARQASEEKLRRFVGDASHELRTPLAAVRGYSELVNATEHLSDDGRTAMHRVLDQSQRMGRLVDDLLLLARLDNQAARHDDAAADGAGTPARAAVVDLSRLVVEEAADFQVTAQDHTWELDVPAEAVETRGDEAQLRQVVSNLLANARKHTPEGTRVTVRLTGPAHGGPALVVSDDGDGIAEDFLPHVFERFTRADAARSGSDGTTGLGLPIVKAIVEAHGGQIAVSSRRREEGRPGRTTFEVRLPRAAA</sequence>
<dbReference type="InterPro" id="IPR005467">
    <property type="entry name" value="His_kinase_dom"/>
</dbReference>
<keyword evidence="6 11" id="KW-0812">Transmembrane</keyword>
<dbReference type="PANTHER" id="PTHR45436">
    <property type="entry name" value="SENSOR HISTIDINE KINASE YKOH"/>
    <property type="match status" value="1"/>
</dbReference>
<dbReference type="SMART" id="SM00388">
    <property type="entry name" value="HisKA"/>
    <property type="match status" value="1"/>
</dbReference>
<evidence type="ECO:0000256" key="7">
    <source>
        <dbReference type="ARBA" id="ARBA00022777"/>
    </source>
</evidence>
<dbReference type="Proteomes" id="UP000642819">
    <property type="component" value="Unassembled WGS sequence"/>
</dbReference>
<evidence type="ECO:0000256" key="1">
    <source>
        <dbReference type="ARBA" id="ARBA00000085"/>
    </source>
</evidence>
<organism evidence="13 14">
    <name type="scientific">Zhihengliuella salsuginis</name>
    <dbReference type="NCBI Taxonomy" id="578222"/>
    <lineage>
        <taxon>Bacteria</taxon>
        <taxon>Bacillati</taxon>
        <taxon>Actinomycetota</taxon>
        <taxon>Actinomycetes</taxon>
        <taxon>Micrococcales</taxon>
        <taxon>Micrococcaceae</taxon>
        <taxon>Zhihengliuella</taxon>
    </lineage>
</organism>
<keyword evidence="14" id="KW-1185">Reference proteome</keyword>
<proteinExistence type="predicted"/>
<accession>A0ABQ3GBJ6</accession>